<keyword evidence="4 9" id="KW-0408">Iron</keyword>
<comment type="similarity">
    <text evidence="1 9">Belongs to the IlvD/Edd family.</text>
</comment>
<keyword evidence="6 9" id="KW-0311">Gluconate utilization</keyword>
<evidence type="ECO:0000256" key="4">
    <source>
        <dbReference type="ARBA" id="ARBA00023004"/>
    </source>
</evidence>
<gene>
    <name evidence="9 13" type="primary">edd</name>
    <name evidence="13" type="ORF">WKW82_17685</name>
</gene>
<keyword evidence="5 9" id="KW-0411">Iron-sulfur</keyword>
<dbReference type="HAMAP" id="MF_02094">
    <property type="entry name" value="Edd"/>
    <property type="match status" value="1"/>
</dbReference>
<dbReference type="EC" id="4.2.1.12" evidence="9 10"/>
<dbReference type="InterPro" id="IPR056740">
    <property type="entry name" value="ILV_EDD_C"/>
</dbReference>
<dbReference type="SUPFAM" id="SSF143975">
    <property type="entry name" value="IlvD/EDD N-terminal domain-like"/>
    <property type="match status" value="1"/>
</dbReference>
<dbReference type="PROSITE" id="PS00887">
    <property type="entry name" value="ILVD_EDD_2"/>
    <property type="match status" value="1"/>
</dbReference>
<keyword evidence="8 9" id="KW-0119">Carbohydrate metabolism</keyword>
<comment type="pathway">
    <text evidence="9">Carbohydrate metabolism; Entner-Doudoroff pathway.</text>
</comment>
<protein>
    <recommendedName>
        <fullName evidence="9 10">Phosphogluconate dehydratase</fullName>
        <ecNumber evidence="9 10">4.2.1.12</ecNumber>
    </recommendedName>
</protein>
<dbReference type="PANTHER" id="PTHR43661:SF1">
    <property type="entry name" value="PHOSPHOGLUCONATE DEHYDRATASE"/>
    <property type="match status" value="1"/>
</dbReference>
<dbReference type="PANTHER" id="PTHR43661">
    <property type="entry name" value="D-XYLONATE DEHYDRATASE"/>
    <property type="match status" value="1"/>
</dbReference>
<evidence type="ECO:0000313" key="13">
    <source>
        <dbReference type="EMBL" id="MEJ8848495.1"/>
    </source>
</evidence>
<proteinExistence type="inferred from homology"/>
<evidence type="ECO:0000256" key="9">
    <source>
        <dbReference type="HAMAP-Rule" id="MF_02094"/>
    </source>
</evidence>
<dbReference type="EMBL" id="JBBKZT010000008">
    <property type="protein sequence ID" value="MEJ8848495.1"/>
    <property type="molecule type" value="Genomic_DNA"/>
</dbReference>
<comment type="function">
    <text evidence="9">Catalyzes the dehydration of 6-phospho-D-gluconate to 2-dehydro-3-deoxy-6-phospho-D-gluconate.</text>
</comment>
<feature type="binding site" evidence="9">
    <location>
        <position position="156"/>
    </location>
    <ligand>
        <name>[4Fe-4S] cluster</name>
        <dbReference type="ChEBI" id="CHEBI:49883"/>
    </ligand>
</feature>
<comment type="catalytic activity">
    <reaction evidence="9">
        <text>6-phospho-D-gluconate = 2-dehydro-3-deoxy-6-phospho-D-gluconate + H2O</text>
        <dbReference type="Rhea" id="RHEA:17277"/>
        <dbReference type="ChEBI" id="CHEBI:15377"/>
        <dbReference type="ChEBI" id="CHEBI:57569"/>
        <dbReference type="ChEBI" id="CHEBI:58759"/>
        <dbReference type="EC" id="4.2.1.12"/>
    </reaction>
</comment>
<feature type="binding site" evidence="9">
    <location>
        <position position="223"/>
    </location>
    <ligand>
        <name>[4Fe-4S] cluster</name>
        <dbReference type="ChEBI" id="CHEBI:49883"/>
    </ligand>
</feature>
<dbReference type="InterPro" id="IPR037237">
    <property type="entry name" value="IlvD/EDD_N"/>
</dbReference>
<comment type="cofactor">
    <cofactor evidence="9">
        <name>[4Fe-4S] cluster</name>
        <dbReference type="ChEBI" id="CHEBI:49883"/>
    </cofactor>
    <text evidence="9">Binds 1 [4Fe-4S] cluster.</text>
</comment>
<sequence>MSLHPVLQAVTDRIRSRSAPLRTAYLARLEKARAKGPIRQALGCTNLAHGYAAAPAGDKIMLRELRRPNLAIVSSYNDMLSAHQPFERFPALLKQAARGAGATAQFAGGVPAMCDGVTQGEPGMELSLFSRDVIAMSTAVALSHNMFDAALCLGICDKIVPGLLIGALQFSHLPTIFVPGGPMPSGISNDEKARVRQRFAKGEVGRAALLESEEKSYHSAGTCTFFGTANSNQMLMEVMGLHLPGAAFVNPGTPLRDALTAAAARRAVEIGAEGNEYTPIGHVVDERAIANAIVGLLATGGSTNHTIHLVAIARAAGIVINWDDFRDLSDVVPLLARVYPNGKADVNHFHAAGGMGYVIGELLDAGLLHGDTLTVAGAGGLARYSQQPHLDEAGRLAWRDVSRSDPDTSVLSPASAPFSSDGGLKLLGGNLGRAVIKTSAVKPEHRVVQAPARVFDTQEAVMAAFDRGELHCDFVAVVRFQGPRANGMPELHKLTPLLGVLQDQGFRVALVTDGRMSGASGKVPAAIHVTPECLAGGPLARVRDGDMLVLDSERGVLEARVDAAEWLAREPAVADLEESRHGMGRDLFAAFRANALGAEEGAITFQAAEPAGATGGSHDAPVHGHFVFAEGVEA</sequence>
<dbReference type="GO" id="GO:0016491">
    <property type="term" value="F:oxidoreductase activity"/>
    <property type="evidence" value="ECO:0007669"/>
    <property type="project" value="UniProtKB-KW"/>
</dbReference>
<evidence type="ECO:0000256" key="10">
    <source>
        <dbReference type="NCBIfam" id="TIGR01196"/>
    </source>
</evidence>
<keyword evidence="13" id="KW-0560">Oxidoreductase</keyword>
<dbReference type="Pfam" id="PF24877">
    <property type="entry name" value="ILV_EDD_C"/>
    <property type="match status" value="1"/>
</dbReference>
<evidence type="ECO:0000259" key="12">
    <source>
        <dbReference type="Pfam" id="PF24877"/>
    </source>
</evidence>
<dbReference type="RefSeq" id="WP_340343632.1">
    <property type="nucleotide sequence ID" value="NZ_JBBKZT010000008.1"/>
</dbReference>
<comment type="caution">
    <text evidence="13">The sequence shown here is derived from an EMBL/GenBank/DDBJ whole genome shotgun (WGS) entry which is preliminary data.</text>
</comment>
<evidence type="ECO:0000256" key="5">
    <source>
        <dbReference type="ARBA" id="ARBA00023014"/>
    </source>
</evidence>
<organism evidence="13 14">
    <name type="scientific">Variovorax rhizosphaerae</name>
    <dbReference type="NCBI Taxonomy" id="1836200"/>
    <lineage>
        <taxon>Bacteria</taxon>
        <taxon>Pseudomonadati</taxon>
        <taxon>Pseudomonadota</taxon>
        <taxon>Betaproteobacteria</taxon>
        <taxon>Burkholderiales</taxon>
        <taxon>Comamonadaceae</taxon>
        <taxon>Variovorax</taxon>
    </lineage>
</organism>
<evidence type="ECO:0000256" key="1">
    <source>
        <dbReference type="ARBA" id="ARBA00006486"/>
    </source>
</evidence>
<evidence type="ECO:0000256" key="8">
    <source>
        <dbReference type="ARBA" id="ARBA00023277"/>
    </source>
</evidence>
<dbReference type="SUPFAM" id="SSF52016">
    <property type="entry name" value="LeuD/IlvD-like"/>
    <property type="match status" value="1"/>
</dbReference>
<dbReference type="PROSITE" id="PS00886">
    <property type="entry name" value="ILVD_EDD_1"/>
    <property type="match status" value="1"/>
</dbReference>
<keyword evidence="2 9" id="KW-0004">4Fe-4S</keyword>
<accession>A0ABU8WNN3</accession>
<keyword evidence="7 9" id="KW-0456">Lyase</keyword>
<evidence type="ECO:0000259" key="11">
    <source>
        <dbReference type="Pfam" id="PF00920"/>
    </source>
</evidence>
<evidence type="ECO:0000313" key="14">
    <source>
        <dbReference type="Proteomes" id="UP001385892"/>
    </source>
</evidence>
<dbReference type="GO" id="GO:0004456">
    <property type="term" value="F:phosphogluconate dehydratase activity"/>
    <property type="evidence" value="ECO:0007669"/>
    <property type="project" value="UniProtKB-EC"/>
</dbReference>
<keyword evidence="3 9" id="KW-0479">Metal-binding</keyword>
<name>A0ABU8WNN3_9BURK</name>
<reference evidence="13 14" key="1">
    <citation type="submission" date="2024-03" db="EMBL/GenBank/DDBJ databases">
        <title>Novel species of the genus Variovorax.</title>
        <authorList>
            <person name="Liu Q."/>
            <person name="Xin Y.-H."/>
        </authorList>
    </citation>
    <scope>NUCLEOTIDE SEQUENCE [LARGE SCALE GENOMIC DNA]</scope>
    <source>
        <strain evidence="13 14">KACC 18900</strain>
    </source>
</reference>
<dbReference type="Proteomes" id="UP001385892">
    <property type="component" value="Unassembled WGS sequence"/>
</dbReference>
<feature type="domain" description="Dihydroxy-acid/6-phosphogluconate dehydratase N-terminal" evidence="11">
    <location>
        <begin position="67"/>
        <end position="378"/>
    </location>
</feature>
<dbReference type="InterPro" id="IPR004786">
    <property type="entry name" value="6-phosphgluc_deHydtase"/>
</dbReference>
<evidence type="ECO:0000256" key="3">
    <source>
        <dbReference type="ARBA" id="ARBA00022723"/>
    </source>
</evidence>
<dbReference type="InterPro" id="IPR020558">
    <property type="entry name" value="DiOHA_6PGluconate_deHydtase_CS"/>
</dbReference>
<dbReference type="Pfam" id="PF00920">
    <property type="entry name" value="ILVD_EDD_N"/>
    <property type="match status" value="1"/>
</dbReference>
<dbReference type="Gene3D" id="3.50.30.80">
    <property type="entry name" value="IlvD/EDD C-terminal domain-like"/>
    <property type="match status" value="1"/>
</dbReference>
<keyword evidence="14" id="KW-1185">Reference proteome</keyword>
<evidence type="ECO:0000256" key="7">
    <source>
        <dbReference type="ARBA" id="ARBA00023239"/>
    </source>
</evidence>
<dbReference type="InterPro" id="IPR042096">
    <property type="entry name" value="Dihydro-acid_dehy_C"/>
</dbReference>
<evidence type="ECO:0000256" key="2">
    <source>
        <dbReference type="ARBA" id="ARBA00022485"/>
    </source>
</evidence>
<evidence type="ECO:0000256" key="6">
    <source>
        <dbReference type="ARBA" id="ARBA00023064"/>
    </source>
</evidence>
<dbReference type="InterPro" id="IPR000581">
    <property type="entry name" value="ILV_EDD_N"/>
</dbReference>
<feature type="domain" description="Dihydroxy-acid/6-phosphogluconate dehydratase C-terminal" evidence="12">
    <location>
        <begin position="410"/>
        <end position="602"/>
    </location>
</feature>
<dbReference type="NCBIfam" id="TIGR01196">
    <property type="entry name" value="edd"/>
    <property type="match status" value="1"/>
</dbReference>